<dbReference type="SUPFAM" id="SSF58113">
    <property type="entry name" value="Apolipoprotein A-I"/>
    <property type="match status" value="1"/>
</dbReference>
<dbReference type="Proteomes" id="UP001172684">
    <property type="component" value="Unassembled WGS sequence"/>
</dbReference>
<keyword evidence="6 10" id="KW-1133">Transmembrane helix</keyword>
<accession>A0ABQ9P2Y9</accession>
<evidence type="ECO:0000256" key="8">
    <source>
        <dbReference type="ARBA" id="ARBA00023136"/>
    </source>
</evidence>
<keyword evidence="9 10" id="KW-0275">Fatty acid biosynthesis</keyword>
<feature type="region of interest" description="Disordered" evidence="11">
    <location>
        <begin position="569"/>
        <end position="866"/>
    </location>
</feature>
<evidence type="ECO:0000256" key="7">
    <source>
        <dbReference type="ARBA" id="ARBA00023098"/>
    </source>
</evidence>
<feature type="compositionally biased region" description="Basic and acidic residues" evidence="11">
    <location>
        <begin position="762"/>
        <end position="778"/>
    </location>
</feature>
<feature type="compositionally biased region" description="Basic and acidic residues" evidence="11">
    <location>
        <begin position="671"/>
        <end position="723"/>
    </location>
</feature>
<dbReference type="Pfam" id="PF01151">
    <property type="entry name" value="ELO"/>
    <property type="match status" value="1"/>
</dbReference>
<feature type="compositionally biased region" description="Basic and acidic residues" evidence="11">
    <location>
        <begin position="599"/>
        <end position="659"/>
    </location>
</feature>
<feature type="transmembrane region" description="Helical" evidence="10">
    <location>
        <begin position="240"/>
        <end position="260"/>
    </location>
</feature>
<feature type="compositionally biased region" description="Basic and acidic residues" evidence="11">
    <location>
        <begin position="793"/>
        <end position="802"/>
    </location>
</feature>
<reference evidence="12" key="1">
    <citation type="submission" date="2022-10" db="EMBL/GenBank/DDBJ databases">
        <title>Culturing micro-colonial fungi from biological soil crusts in the Mojave desert and describing Neophaeococcomyces mojavensis, and introducing the new genera and species Taxawa tesnikishii.</title>
        <authorList>
            <person name="Kurbessoian T."/>
            <person name="Stajich J.E."/>
        </authorList>
    </citation>
    <scope>NUCLEOTIDE SEQUENCE</scope>
    <source>
        <strain evidence="12">TK_1</strain>
    </source>
</reference>
<comment type="similarity">
    <text evidence="10">Belongs to the ELO family.</text>
</comment>
<evidence type="ECO:0000256" key="3">
    <source>
        <dbReference type="ARBA" id="ARBA00022679"/>
    </source>
</evidence>
<evidence type="ECO:0000256" key="11">
    <source>
        <dbReference type="SAM" id="MobiDB-lite"/>
    </source>
</evidence>
<organism evidence="12 13">
    <name type="scientific">Coniosporium apollinis</name>
    <dbReference type="NCBI Taxonomy" id="61459"/>
    <lineage>
        <taxon>Eukaryota</taxon>
        <taxon>Fungi</taxon>
        <taxon>Dikarya</taxon>
        <taxon>Ascomycota</taxon>
        <taxon>Pezizomycotina</taxon>
        <taxon>Dothideomycetes</taxon>
        <taxon>Dothideomycetes incertae sedis</taxon>
        <taxon>Coniosporium</taxon>
    </lineage>
</organism>
<evidence type="ECO:0000256" key="9">
    <source>
        <dbReference type="ARBA" id="ARBA00023160"/>
    </source>
</evidence>
<gene>
    <name evidence="12" type="ORF">H2201_002729</name>
</gene>
<feature type="transmembrane region" description="Helical" evidence="10">
    <location>
        <begin position="51"/>
        <end position="70"/>
    </location>
</feature>
<comment type="catalytic activity">
    <reaction evidence="10">
        <text>an acyl-CoA + malonyl-CoA + H(+) = a 3-oxoacyl-CoA + CO2 + CoA</text>
        <dbReference type="Rhea" id="RHEA:50252"/>
        <dbReference type="ChEBI" id="CHEBI:15378"/>
        <dbReference type="ChEBI" id="CHEBI:16526"/>
        <dbReference type="ChEBI" id="CHEBI:57287"/>
        <dbReference type="ChEBI" id="CHEBI:57384"/>
        <dbReference type="ChEBI" id="CHEBI:58342"/>
        <dbReference type="ChEBI" id="CHEBI:90726"/>
    </reaction>
    <physiologicalReaction direction="left-to-right" evidence="10">
        <dbReference type="Rhea" id="RHEA:50253"/>
    </physiologicalReaction>
</comment>
<evidence type="ECO:0000256" key="1">
    <source>
        <dbReference type="ARBA" id="ARBA00004141"/>
    </source>
</evidence>
<keyword evidence="3 10" id="KW-0808">Transferase</keyword>
<dbReference type="InterPro" id="IPR002076">
    <property type="entry name" value="ELO_fam"/>
</dbReference>
<dbReference type="PANTHER" id="PTHR11157:SF169">
    <property type="entry name" value="ELONGATION OF FATTY ACIDS PROTEIN"/>
    <property type="match status" value="1"/>
</dbReference>
<keyword evidence="7 10" id="KW-0443">Lipid metabolism</keyword>
<dbReference type="Gene3D" id="6.10.140.1430">
    <property type="match status" value="1"/>
</dbReference>
<keyword evidence="5 10" id="KW-0276">Fatty acid metabolism</keyword>
<evidence type="ECO:0000256" key="4">
    <source>
        <dbReference type="ARBA" id="ARBA00022692"/>
    </source>
</evidence>
<feature type="transmembrane region" description="Helical" evidence="10">
    <location>
        <begin position="280"/>
        <end position="300"/>
    </location>
</feature>
<dbReference type="PANTHER" id="PTHR11157">
    <property type="entry name" value="FATTY ACID ACYL TRANSFERASE-RELATED"/>
    <property type="match status" value="1"/>
</dbReference>
<dbReference type="EMBL" id="JAPDRL010000014">
    <property type="protein sequence ID" value="KAJ9667208.1"/>
    <property type="molecule type" value="Genomic_DNA"/>
</dbReference>
<dbReference type="Gene3D" id="1.20.120.20">
    <property type="entry name" value="Apolipoprotein"/>
    <property type="match status" value="1"/>
</dbReference>
<evidence type="ECO:0000313" key="13">
    <source>
        <dbReference type="Proteomes" id="UP001172684"/>
    </source>
</evidence>
<feature type="compositionally biased region" description="Basic and acidic residues" evidence="11">
    <location>
        <begin position="820"/>
        <end position="833"/>
    </location>
</feature>
<protein>
    <recommendedName>
        <fullName evidence="10">Elongation of fatty acids protein</fullName>
        <ecNumber evidence="10">2.3.1.-</ecNumber>
    </recommendedName>
</protein>
<feature type="compositionally biased region" description="Basic and acidic residues" evidence="11">
    <location>
        <begin position="731"/>
        <end position="754"/>
    </location>
</feature>
<evidence type="ECO:0000256" key="10">
    <source>
        <dbReference type="RuleBase" id="RU361115"/>
    </source>
</evidence>
<keyword evidence="2 10" id="KW-0444">Lipid biosynthesis</keyword>
<evidence type="ECO:0000256" key="5">
    <source>
        <dbReference type="ARBA" id="ARBA00022832"/>
    </source>
</evidence>
<evidence type="ECO:0000256" key="2">
    <source>
        <dbReference type="ARBA" id="ARBA00022516"/>
    </source>
</evidence>
<dbReference type="EC" id="2.3.1.-" evidence="10"/>
<keyword evidence="4 10" id="KW-0812">Transmembrane</keyword>
<evidence type="ECO:0000313" key="12">
    <source>
        <dbReference type="EMBL" id="KAJ9667208.1"/>
    </source>
</evidence>
<proteinExistence type="inferred from homology"/>
<keyword evidence="13" id="KW-1185">Reference proteome</keyword>
<feature type="transmembrane region" description="Helical" evidence="10">
    <location>
        <begin position="402"/>
        <end position="423"/>
    </location>
</feature>
<keyword evidence="8 10" id="KW-0472">Membrane</keyword>
<comment type="subcellular location">
    <subcellularLocation>
        <location evidence="1">Membrane</location>
        <topology evidence="1">Multi-pass membrane protein</topology>
    </subcellularLocation>
</comment>
<evidence type="ECO:0000256" key="6">
    <source>
        <dbReference type="ARBA" id="ARBA00022989"/>
    </source>
</evidence>
<sequence>MSAPSLHVSWPDWSLFKFPPASYPPALPPPSDEATFKSPFPINEKLYNDVLSPYVPLTIATVYATTVTLLNAYNRRHGNKPWAISKTRPFYAFVILHNVFLALYSAVTFIAMIRAMKHTLPGRHDAHGIVDVVDSLCKIHGPRGLGDAADYDPTSNSWGIKNKLIHLGQLGTPDPTDVGRLWNEGLAFWGWFFYLSKFYEVLDTAIIIAKGKRSSTLQTYHHAGAMLCMWAGIRYMSPPIWMFVFINSGIHALMYTYYTLSALGVRVPQRIKRALTTMQIAQFVIGTLFAASHLFISYTVPVSTPYTVVTKVRELVTSIASAASSAVSDVAHATASAGVAGLLKKIALRAAGEEGLAENVRNNQGQVFGADAERYVDTERHDTRYRNEYQRVDCINTSGQAFAIWLNLIYLLPLTALFVRFFIRSYTRRGAASAKHPTLRRRLSKSARDAAHGVDREIETLGESIEDQISIEKLTEKAKELKANGEAKARRVSGAVKEKLHVFEERTPNMKDVKEAAKKRGQQALSNGEAAAEKAKEYAGKGYEKAREVGGQAAERVQGVAGQVTGAVRERAPQAKEQLQEGAETVRDKAGEAAGAAKNKFDDTVEAAREKAPEVKEKASEAAGKAKEKADETMETAREKYPEVRDRASEAAGRAKDQVNKTVEAAQEKAPQIKEEAQNVAKDVKGKAQDTKENVKQKGSEVKEDAEQKAGEAKETAEEKGQEAKQSASEKTQEAKDKVDEKADEAAQESKRDTDEADDEDRDVKQESKESPRPRDSPELSGSWSVYRSSPGKGRDGEDNQDARPSTGDSQDSQQDSVTSDEHDRDNKDKENQEPEGLSTDDPHEMGLSYADMMKKPDGAGHPNAK</sequence>
<feature type="transmembrane region" description="Helical" evidence="10">
    <location>
        <begin position="90"/>
        <end position="113"/>
    </location>
</feature>
<comment type="caution">
    <text evidence="12">The sequence shown here is derived from an EMBL/GenBank/DDBJ whole genome shotgun (WGS) entry which is preliminary data.</text>
</comment>
<name>A0ABQ9P2Y9_9PEZI</name>